<reference evidence="2 3" key="1">
    <citation type="journal article" date="2018" name="Nat. Ecol. Evol.">
        <title>Pezizomycetes genomes reveal the molecular basis of ectomycorrhizal truffle lifestyle.</title>
        <authorList>
            <person name="Murat C."/>
            <person name="Payen T."/>
            <person name="Noel B."/>
            <person name="Kuo A."/>
            <person name="Morin E."/>
            <person name="Chen J."/>
            <person name="Kohler A."/>
            <person name="Krizsan K."/>
            <person name="Balestrini R."/>
            <person name="Da Silva C."/>
            <person name="Montanini B."/>
            <person name="Hainaut M."/>
            <person name="Levati E."/>
            <person name="Barry K.W."/>
            <person name="Belfiori B."/>
            <person name="Cichocki N."/>
            <person name="Clum A."/>
            <person name="Dockter R.B."/>
            <person name="Fauchery L."/>
            <person name="Guy J."/>
            <person name="Iotti M."/>
            <person name="Le Tacon F."/>
            <person name="Lindquist E.A."/>
            <person name="Lipzen A."/>
            <person name="Malagnac F."/>
            <person name="Mello A."/>
            <person name="Molinier V."/>
            <person name="Miyauchi S."/>
            <person name="Poulain J."/>
            <person name="Riccioni C."/>
            <person name="Rubini A."/>
            <person name="Sitrit Y."/>
            <person name="Splivallo R."/>
            <person name="Traeger S."/>
            <person name="Wang M."/>
            <person name="Zifcakova L."/>
            <person name="Wipf D."/>
            <person name="Zambonelli A."/>
            <person name="Paolocci F."/>
            <person name="Nowrousian M."/>
            <person name="Ottonello S."/>
            <person name="Baldrian P."/>
            <person name="Spatafora J.W."/>
            <person name="Henrissat B."/>
            <person name="Nagy L.G."/>
            <person name="Aury J.M."/>
            <person name="Wincker P."/>
            <person name="Grigoriev I.V."/>
            <person name="Bonfante P."/>
            <person name="Martin F.M."/>
        </authorList>
    </citation>
    <scope>NUCLEOTIDE SEQUENCE [LARGE SCALE GENOMIC DNA]</scope>
    <source>
        <strain evidence="2 3">ATCC MYA-4762</strain>
    </source>
</reference>
<proteinExistence type="predicted"/>
<evidence type="ECO:0000313" key="2">
    <source>
        <dbReference type="EMBL" id="RPB24678.1"/>
    </source>
</evidence>
<sequence>MYYLLRFFLFFCDYILHTLLQYRGCSYSLYIRLKSLCCHFPSFTTVFFFLQSNSIKSTCILHSFSFSFSRVLIRWNYIIARV</sequence>
<dbReference type="EMBL" id="ML121540">
    <property type="protein sequence ID" value="RPB24678.1"/>
    <property type="molecule type" value="Genomic_DNA"/>
</dbReference>
<evidence type="ECO:0000256" key="1">
    <source>
        <dbReference type="SAM" id="SignalP"/>
    </source>
</evidence>
<feature type="signal peptide" evidence="1">
    <location>
        <begin position="1"/>
        <end position="20"/>
    </location>
</feature>
<organism evidence="2 3">
    <name type="scientific">Terfezia boudieri ATCC MYA-4762</name>
    <dbReference type="NCBI Taxonomy" id="1051890"/>
    <lineage>
        <taxon>Eukaryota</taxon>
        <taxon>Fungi</taxon>
        <taxon>Dikarya</taxon>
        <taxon>Ascomycota</taxon>
        <taxon>Pezizomycotina</taxon>
        <taxon>Pezizomycetes</taxon>
        <taxon>Pezizales</taxon>
        <taxon>Pezizaceae</taxon>
        <taxon>Terfezia</taxon>
    </lineage>
</organism>
<dbReference type="AlphaFoldDB" id="A0A3N4LSM5"/>
<gene>
    <name evidence="2" type="ORF">L211DRAFT_142241</name>
</gene>
<keyword evidence="3" id="KW-1185">Reference proteome</keyword>
<feature type="chain" id="PRO_5018123975" description="Secreted protein" evidence="1">
    <location>
        <begin position="21"/>
        <end position="82"/>
    </location>
</feature>
<accession>A0A3N4LSM5</accession>
<name>A0A3N4LSM5_9PEZI</name>
<keyword evidence="1" id="KW-0732">Signal</keyword>
<evidence type="ECO:0000313" key="3">
    <source>
        <dbReference type="Proteomes" id="UP000267821"/>
    </source>
</evidence>
<dbReference type="Proteomes" id="UP000267821">
    <property type="component" value="Unassembled WGS sequence"/>
</dbReference>
<protein>
    <recommendedName>
        <fullName evidence="4">Secreted protein</fullName>
    </recommendedName>
</protein>
<evidence type="ECO:0008006" key="4">
    <source>
        <dbReference type="Google" id="ProtNLM"/>
    </source>
</evidence>
<dbReference type="InParanoid" id="A0A3N4LSM5"/>